<dbReference type="Gene3D" id="3.40.50.1950">
    <property type="entry name" value="Flavin prenyltransferase-like"/>
    <property type="match status" value="1"/>
</dbReference>
<dbReference type="SUPFAM" id="SSF52507">
    <property type="entry name" value="Homo-oligomeric flavin-containing Cys decarboxylases, HFCD"/>
    <property type="match status" value="1"/>
</dbReference>
<dbReference type="AlphaFoldDB" id="A0A091BPT0"/>
<gene>
    <name evidence="3" type="ORF">H702_06285</name>
    <name evidence="4" type="ORF">SAMN02910290_01858</name>
</gene>
<evidence type="ECO:0000313" key="6">
    <source>
        <dbReference type="Proteomes" id="UP000182793"/>
    </source>
</evidence>
<evidence type="ECO:0000313" key="5">
    <source>
        <dbReference type="Proteomes" id="UP000029382"/>
    </source>
</evidence>
<feature type="domain" description="Flavoprotein" evidence="2">
    <location>
        <begin position="3"/>
        <end position="178"/>
    </location>
</feature>
<keyword evidence="6" id="KW-1185">Reference proteome</keyword>
<dbReference type="Pfam" id="PF02441">
    <property type="entry name" value="Flavoprotein"/>
    <property type="match status" value="1"/>
</dbReference>
<dbReference type="InterPro" id="IPR036551">
    <property type="entry name" value="Flavin_trans-like"/>
</dbReference>
<dbReference type="EMBL" id="FOTG01000013">
    <property type="protein sequence ID" value="SFL45324.1"/>
    <property type="molecule type" value="Genomic_DNA"/>
</dbReference>
<accession>A0A091BPT0</accession>
<dbReference type="GO" id="GO:0004633">
    <property type="term" value="F:phosphopantothenoylcysteine decarboxylase activity"/>
    <property type="evidence" value="ECO:0007669"/>
    <property type="project" value="UniProtKB-UniRule"/>
</dbReference>
<dbReference type="Proteomes" id="UP000182793">
    <property type="component" value="Unassembled WGS sequence"/>
</dbReference>
<protein>
    <recommendedName>
        <fullName evidence="1">Phosphopantothenoylcysteine decarboxylase</fullName>
        <ecNumber evidence="1">4.1.1.36</ecNumber>
    </recommendedName>
</protein>
<dbReference type="InterPro" id="IPR011847">
    <property type="entry name" value="CoaC_strep"/>
</dbReference>
<dbReference type="NCBIfam" id="TIGR02113">
    <property type="entry name" value="coaC_strep"/>
    <property type="match status" value="1"/>
</dbReference>
<reference evidence="4 6" key="2">
    <citation type="submission" date="2016-10" db="EMBL/GenBank/DDBJ databases">
        <authorList>
            <person name="Varghese N."/>
            <person name="Submissions S."/>
        </authorList>
    </citation>
    <scope>NUCLEOTIDE SEQUENCE [LARGE SCALE GENOMIC DNA]</scope>
    <source>
        <strain evidence="4 6">JB1</strain>
    </source>
</reference>
<sequence length="179" mass="19280">MTKRILLAVSGSISAYKAADLTNQLTKLGYDVHILMTKAATDFITPLTLQVLSKNAVHLDVMTEEDPKSVNHIELAKKADLFVLAPASANTLAKLAHGLADNMVTATALALPAETPKLIAPAMNTKMYENPLTQRNLATLKEVGYEEIEPRSSLLACGDIGRGALAELDTIIERIEKSL</sequence>
<dbReference type="InterPro" id="IPR003382">
    <property type="entry name" value="Flavoprotein"/>
</dbReference>
<evidence type="ECO:0000256" key="1">
    <source>
        <dbReference type="NCBIfam" id="TIGR02113"/>
    </source>
</evidence>
<proteinExistence type="predicted"/>
<dbReference type="GO" id="GO:0015937">
    <property type="term" value="P:coenzyme A biosynthetic process"/>
    <property type="evidence" value="ECO:0007669"/>
    <property type="project" value="UniProtKB-UniRule"/>
</dbReference>
<evidence type="ECO:0000313" key="3">
    <source>
        <dbReference type="EMBL" id="KFN87701.1"/>
    </source>
</evidence>
<dbReference type="Proteomes" id="UP000029382">
    <property type="component" value="Unassembled WGS sequence"/>
</dbReference>
<reference evidence="3 5" key="1">
    <citation type="journal article" date="2014" name="Genome Announc.">
        <title>Draft Genome Sequences of Streptococcus bovis Strains ATCC 33317 and JB1.</title>
        <authorList>
            <person name="Benahmed F.H."/>
            <person name="Gopinath G.R."/>
            <person name="Harbottle H."/>
            <person name="Cotta M.A."/>
            <person name="Luo Y."/>
            <person name="Henderson C."/>
            <person name="Teri P."/>
            <person name="Soppet D."/>
            <person name="Rasmussen M."/>
            <person name="Whitehead T.R."/>
            <person name="Davidson M."/>
        </authorList>
    </citation>
    <scope>NUCLEOTIDE SEQUENCE [LARGE SCALE GENOMIC DNA]</scope>
    <source>
        <strain evidence="3 5">JB1</strain>
    </source>
</reference>
<dbReference type="GO" id="GO:0071513">
    <property type="term" value="C:phosphopantothenoylcysteine decarboxylase complex"/>
    <property type="evidence" value="ECO:0007669"/>
    <property type="project" value="TreeGrafter"/>
</dbReference>
<evidence type="ECO:0000313" key="4">
    <source>
        <dbReference type="EMBL" id="SFL45324.1"/>
    </source>
</evidence>
<dbReference type="EC" id="4.1.1.36" evidence="1"/>
<comment type="caution">
    <text evidence="3">The sequence shown here is derived from an EMBL/GenBank/DDBJ whole genome shotgun (WGS) entry which is preliminary data.</text>
</comment>
<dbReference type="GO" id="GO:0010181">
    <property type="term" value="F:FMN binding"/>
    <property type="evidence" value="ECO:0007669"/>
    <property type="project" value="TreeGrafter"/>
</dbReference>
<dbReference type="EMBL" id="AUZH01000021">
    <property type="protein sequence ID" value="KFN87701.1"/>
    <property type="molecule type" value="Genomic_DNA"/>
</dbReference>
<organism evidence="3 5">
    <name type="scientific">Streptococcus equinus JB1</name>
    <dbReference type="NCBI Taxonomy" id="1294274"/>
    <lineage>
        <taxon>Bacteria</taxon>
        <taxon>Bacillati</taxon>
        <taxon>Bacillota</taxon>
        <taxon>Bacilli</taxon>
        <taxon>Lactobacillales</taxon>
        <taxon>Streptococcaceae</taxon>
        <taxon>Streptococcus</taxon>
    </lineage>
</organism>
<keyword evidence="3" id="KW-0456">Lyase</keyword>
<dbReference type="PANTHER" id="PTHR14359:SF6">
    <property type="entry name" value="PHOSPHOPANTOTHENOYLCYSTEINE DECARBOXYLASE"/>
    <property type="match status" value="1"/>
</dbReference>
<dbReference type="PANTHER" id="PTHR14359">
    <property type="entry name" value="HOMO-OLIGOMERIC FLAVIN CONTAINING CYS DECARBOXYLASE FAMILY"/>
    <property type="match status" value="1"/>
</dbReference>
<dbReference type="RefSeq" id="WP_039696883.1">
    <property type="nucleotide sequence ID" value="NZ_AUZH01000021.1"/>
</dbReference>
<name>A0A091BPT0_STREI</name>
<evidence type="ECO:0000259" key="2">
    <source>
        <dbReference type="Pfam" id="PF02441"/>
    </source>
</evidence>